<dbReference type="RefSeq" id="WP_097120378.1">
    <property type="nucleotide sequence ID" value="NZ_OCND01000001.1"/>
</dbReference>
<dbReference type="InterPro" id="IPR036736">
    <property type="entry name" value="ACP-like_sf"/>
</dbReference>
<feature type="domain" description="Carrier" evidence="1">
    <location>
        <begin position="2"/>
        <end position="80"/>
    </location>
</feature>
<dbReference type="Proteomes" id="UP000219374">
    <property type="component" value="Unassembled WGS sequence"/>
</dbReference>
<proteinExistence type="predicted"/>
<dbReference type="AlphaFoldDB" id="A0A286CYC4"/>
<dbReference type="Gene3D" id="1.10.1200.10">
    <property type="entry name" value="ACP-like"/>
    <property type="match status" value="1"/>
</dbReference>
<accession>A0A286CYC4</accession>
<gene>
    <name evidence="2" type="ORF">SAMN06296416_101603</name>
</gene>
<name>A0A286CYC4_9GAMM</name>
<protein>
    <submittedName>
        <fullName evidence="2">Acyl carrier protein</fullName>
    </submittedName>
</protein>
<reference evidence="2 3" key="1">
    <citation type="submission" date="2017-09" db="EMBL/GenBank/DDBJ databases">
        <authorList>
            <person name="Ehlers B."/>
            <person name="Leendertz F.H."/>
        </authorList>
    </citation>
    <scope>NUCLEOTIDE SEQUENCE [LARGE SCALE GENOMIC DNA]</scope>
    <source>
        <strain evidence="2 3">CGMCC 1.10978</strain>
    </source>
</reference>
<keyword evidence="3" id="KW-1185">Reference proteome</keyword>
<evidence type="ECO:0000313" key="2">
    <source>
        <dbReference type="EMBL" id="SOD51398.1"/>
    </source>
</evidence>
<dbReference type="Pfam" id="PF00550">
    <property type="entry name" value="PP-binding"/>
    <property type="match status" value="1"/>
</dbReference>
<organism evidence="2 3">
    <name type="scientific">Pseudoxanthomonas wuyuanensis</name>
    <dbReference type="NCBI Taxonomy" id="1073196"/>
    <lineage>
        <taxon>Bacteria</taxon>
        <taxon>Pseudomonadati</taxon>
        <taxon>Pseudomonadota</taxon>
        <taxon>Gammaproteobacteria</taxon>
        <taxon>Lysobacterales</taxon>
        <taxon>Lysobacteraceae</taxon>
        <taxon>Pseudoxanthomonas</taxon>
    </lineage>
</organism>
<dbReference type="EMBL" id="OCND01000001">
    <property type="protein sequence ID" value="SOD51398.1"/>
    <property type="molecule type" value="Genomic_DNA"/>
</dbReference>
<sequence>MSAARITIAEAVQMLADAFAEPADELAPERSRDDIGGWDSMGALMLMAELDERFGLQLDAEQSKAMRSVGDVLAYLRAHGVLDE</sequence>
<dbReference type="SUPFAM" id="SSF47336">
    <property type="entry name" value="ACP-like"/>
    <property type="match status" value="1"/>
</dbReference>
<evidence type="ECO:0000259" key="1">
    <source>
        <dbReference type="PROSITE" id="PS50075"/>
    </source>
</evidence>
<dbReference type="PROSITE" id="PS50075">
    <property type="entry name" value="CARRIER"/>
    <property type="match status" value="1"/>
</dbReference>
<evidence type="ECO:0000313" key="3">
    <source>
        <dbReference type="Proteomes" id="UP000219374"/>
    </source>
</evidence>
<dbReference type="OrthoDB" id="7066833at2"/>
<dbReference type="InterPro" id="IPR009081">
    <property type="entry name" value="PP-bd_ACP"/>
</dbReference>